<dbReference type="GeneID" id="31005227"/>
<gene>
    <name evidence="5" type="ORF">UA08_05471</name>
</gene>
<comment type="similarity">
    <text evidence="3">Belongs to the kynurenine formamidase family.</text>
</comment>
<keyword evidence="1 3" id="KW-0378">Hydrolase</keyword>
<feature type="active site" description="Nucleophile" evidence="3">
    <location>
        <position position="130"/>
    </location>
</feature>
<evidence type="ECO:0000259" key="4">
    <source>
        <dbReference type="Pfam" id="PF20434"/>
    </source>
</evidence>
<dbReference type="Proteomes" id="UP000214365">
    <property type="component" value="Unassembled WGS sequence"/>
</dbReference>
<dbReference type="OrthoDB" id="420264at2759"/>
<evidence type="ECO:0000256" key="1">
    <source>
        <dbReference type="ARBA" id="ARBA00022801"/>
    </source>
</evidence>
<dbReference type="GO" id="GO:0034354">
    <property type="term" value="P:'de novo' NAD+ biosynthetic process from L-tryptophan"/>
    <property type="evidence" value="ECO:0007669"/>
    <property type="project" value="UniProtKB-UniRule"/>
</dbReference>
<comment type="subunit">
    <text evidence="3">Homodimer.</text>
</comment>
<keyword evidence="2 3" id="KW-0823">Tryptophan catabolism</keyword>
<dbReference type="InterPro" id="IPR027519">
    <property type="entry name" value="KFase_ver/fungi-typ"/>
</dbReference>
<dbReference type="AlphaFoldDB" id="A0A225AWU5"/>
<dbReference type="EMBL" id="LFMY01000008">
    <property type="protein sequence ID" value="OKL58915.1"/>
    <property type="molecule type" value="Genomic_DNA"/>
</dbReference>
<comment type="pathway">
    <text evidence="3">Amino-acid degradation; L-tryptophan degradation via kynurenine pathway; L-kynurenine from L-tryptophan: step 2/2.</text>
</comment>
<evidence type="ECO:0000313" key="6">
    <source>
        <dbReference type="Proteomes" id="UP000214365"/>
    </source>
</evidence>
<reference evidence="5 6" key="1">
    <citation type="submission" date="2015-06" db="EMBL/GenBank/DDBJ databases">
        <title>Talaromyces atroroseus IBT 11181 draft genome.</title>
        <authorList>
            <person name="Rasmussen K.B."/>
            <person name="Rasmussen S."/>
            <person name="Petersen B."/>
            <person name="Sicheritz-Ponten T."/>
            <person name="Mortensen U.H."/>
            <person name="Thrane U."/>
        </authorList>
    </citation>
    <scope>NUCLEOTIDE SEQUENCE [LARGE SCALE GENOMIC DNA]</scope>
    <source>
        <strain evidence="5 6">IBT 11181</strain>
    </source>
</reference>
<comment type="function">
    <text evidence="3">Catalyzes the hydrolysis of N-formyl-L-kynurenine to L-kynurenine, the second step in the kynurenine pathway of tryptophan degradation. Kynurenine may be further oxidized to nicotinic acid, NAD(H) and NADP(H). Required for elimination of toxic metabolites.</text>
</comment>
<evidence type="ECO:0000256" key="3">
    <source>
        <dbReference type="HAMAP-Rule" id="MF_03014"/>
    </source>
</evidence>
<name>A0A225AWU5_TALAT</name>
<feature type="active site" evidence="3">
    <location>
        <position position="229"/>
    </location>
</feature>
<dbReference type="GO" id="GO:0019441">
    <property type="term" value="P:L-tryptophan catabolic process to kynurenine"/>
    <property type="evidence" value="ECO:0007669"/>
    <property type="project" value="UniProtKB-UniRule"/>
</dbReference>
<dbReference type="STRING" id="1441469.A0A225AWU5"/>
<keyword evidence="6" id="KW-1185">Reference proteome</keyword>
<feature type="domain" description="BD-FAE-like" evidence="4">
    <location>
        <begin position="19"/>
        <end position="203"/>
    </location>
</feature>
<sequence>MAQPDTFSYGPHELQKVHVYRAQEGGQGALWVIYIHGGAYRDKDILADSFSKTYEILNKHPMIHNNVAAFASIDYRLSPHPNSPQDPVKTPKSRLRNAMHPDHLNDVQAALKVLQEKYAFQDQYVLVGHSVGATMSFQAVMNKVQGADPTSIASPKPRAVVGVCGIYDLRLIRNDFKEIQIYDEFLKGALGPDEELWDRISPGKVADSDGVASGWQNGQLAVLANSTGDLVVNKHQADVMVKILEQWKSLVEGRDVVELYDLREGHDDVWQKGEELANVIITTIKRLARNKDIAC</sequence>
<evidence type="ECO:0000256" key="2">
    <source>
        <dbReference type="ARBA" id="ARBA00023079"/>
    </source>
</evidence>
<dbReference type="RefSeq" id="XP_020119036.1">
    <property type="nucleotide sequence ID" value="XM_020267895.1"/>
</dbReference>
<organism evidence="5 6">
    <name type="scientific">Talaromyces atroroseus</name>
    <dbReference type="NCBI Taxonomy" id="1441469"/>
    <lineage>
        <taxon>Eukaryota</taxon>
        <taxon>Fungi</taxon>
        <taxon>Dikarya</taxon>
        <taxon>Ascomycota</taxon>
        <taxon>Pezizomycotina</taxon>
        <taxon>Eurotiomycetes</taxon>
        <taxon>Eurotiomycetidae</taxon>
        <taxon>Eurotiales</taxon>
        <taxon>Trichocomaceae</taxon>
        <taxon>Talaromyces</taxon>
        <taxon>Talaromyces sect. Trachyspermi</taxon>
    </lineage>
</organism>
<comment type="caution">
    <text evidence="3">Lacks conserved residue(s) required for the propagation of feature annotation.</text>
</comment>
<dbReference type="PANTHER" id="PTHR48081:SF33">
    <property type="entry name" value="KYNURENINE FORMAMIDASE"/>
    <property type="match status" value="1"/>
</dbReference>
<dbReference type="Gene3D" id="3.40.50.1820">
    <property type="entry name" value="alpha/beta hydrolase"/>
    <property type="match status" value="1"/>
</dbReference>
<dbReference type="InterPro" id="IPR049492">
    <property type="entry name" value="BD-FAE-like_dom"/>
</dbReference>
<dbReference type="GO" id="GO:0004061">
    <property type="term" value="F:arylformamidase activity"/>
    <property type="evidence" value="ECO:0007669"/>
    <property type="project" value="UniProtKB-UniRule"/>
</dbReference>
<feature type="active site" evidence="3">
    <location>
        <position position="266"/>
    </location>
</feature>
<dbReference type="InterPro" id="IPR050300">
    <property type="entry name" value="GDXG_lipolytic_enzyme"/>
</dbReference>
<dbReference type="Pfam" id="PF20434">
    <property type="entry name" value="BD-FAE"/>
    <property type="match status" value="1"/>
</dbReference>
<comment type="caution">
    <text evidence="5">The sequence shown here is derived from an EMBL/GenBank/DDBJ whole genome shotgun (WGS) entry which is preliminary data.</text>
</comment>
<dbReference type="HAMAP" id="MF_03014">
    <property type="entry name" value="KFase"/>
    <property type="match status" value="1"/>
</dbReference>
<proteinExistence type="inferred from homology"/>
<dbReference type="SUPFAM" id="SSF53474">
    <property type="entry name" value="alpha/beta-Hydrolases"/>
    <property type="match status" value="1"/>
</dbReference>
<evidence type="ECO:0000313" key="5">
    <source>
        <dbReference type="EMBL" id="OKL58915.1"/>
    </source>
</evidence>
<protein>
    <recommendedName>
        <fullName evidence="3">Kynurenine formamidase</fullName>
        <shortName evidence="3">KFA</shortName>
        <shortName evidence="3">KFase</shortName>
        <ecNumber evidence="3">3.5.1.9</ecNumber>
    </recommendedName>
    <alternativeName>
        <fullName evidence="3">Arylformamidase</fullName>
    </alternativeName>
    <alternativeName>
        <fullName evidence="3">N-formylkynurenine formamidase</fullName>
        <shortName evidence="3">FKF</shortName>
    </alternativeName>
</protein>
<comment type="catalytic activity">
    <reaction evidence="3">
        <text>N-formyl-L-kynurenine + H2O = L-kynurenine + formate + H(+)</text>
        <dbReference type="Rhea" id="RHEA:13009"/>
        <dbReference type="ChEBI" id="CHEBI:15377"/>
        <dbReference type="ChEBI" id="CHEBI:15378"/>
        <dbReference type="ChEBI" id="CHEBI:15740"/>
        <dbReference type="ChEBI" id="CHEBI:57959"/>
        <dbReference type="ChEBI" id="CHEBI:58629"/>
        <dbReference type="EC" id="3.5.1.9"/>
    </reaction>
</comment>
<accession>A0A225AWU5</accession>
<dbReference type="UniPathway" id="UPA00333">
    <property type="reaction ID" value="UER00454"/>
</dbReference>
<dbReference type="EC" id="3.5.1.9" evidence="3"/>
<dbReference type="InterPro" id="IPR029058">
    <property type="entry name" value="AB_hydrolase_fold"/>
</dbReference>
<dbReference type="PANTHER" id="PTHR48081">
    <property type="entry name" value="AB HYDROLASE SUPERFAMILY PROTEIN C4A8.06C"/>
    <property type="match status" value="1"/>
</dbReference>